<proteinExistence type="predicted"/>
<reference evidence="1" key="1">
    <citation type="submission" date="2017-08" db="EMBL/GenBank/DDBJ databases">
        <authorList>
            <person name="Polle J.E."/>
            <person name="Barry K."/>
            <person name="Cushman J."/>
            <person name="Schmutz J."/>
            <person name="Tran D."/>
            <person name="Hathwaick L.T."/>
            <person name="Yim W.C."/>
            <person name="Jenkins J."/>
            <person name="Mckie-Krisberg Z.M."/>
            <person name="Prochnik S."/>
            <person name="Lindquist E."/>
            <person name="Dockter R.B."/>
            <person name="Adam C."/>
            <person name="Molina H."/>
            <person name="Bunkerborg J."/>
            <person name="Jin E."/>
            <person name="Buchheim M."/>
            <person name="Magnuson J."/>
        </authorList>
    </citation>
    <scope>NUCLEOTIDE SEQUENCE</scope>
    <source>
        <strain evidence="1">CCAP 19/18</strain>
    </source>
</reference>
<dbReference type="Pfam" id="PF09696">
    <property type="entry name" value="Ctf8"/>
    <property type="match status" value="1"/>
</dbReference>
<keyword evidence="2" id="KW-1185">Reference proteome</keyword>
<evidence type="ECO:0000313" key="1">
    <source>
        <dbReference type="EMBL" id="KAF5843339.1"/>
    </source>
</evidence>
<dbReference type="EMBL" id="MU069444">
    <property type="protein sequence ID" value="KAF5843339.1"/>
    <property type="molecule type" value="Genomic_DNA"/>
</dbReference>
<dbReference type="InterPro" id="IPR018607">
    <property type="entry name" value="Ctf8"/>
</dbReference>
<protein>
    <submittedName>
        <fullName evidence="1">Chromosome transmission fidelity protein 8</fullName>
    </submittedName>
</protein>
<accession>A0ABQ7H908</accession>
<evidence type="ECO:0000313" key="2">
    <source>
        <dbReference type="Proteomes" id="UP000815325"/>
    </source>
</evidence>
<gene>
    <name evidence="1" type="ORF">DUNSADRAFT_17917</name>
</gene>
<sequence>MLIPVKGDKDNVKEWALIELQGKVEDVAGAELSNELGRLVAVQGQKDVVRLTVGYHQLEGKRLDLKKPFAILQKQQQQSAEETGSSVSYQVAGVIKSKYLFKTRPTALISKPASRH</sequence>
<organism evidence="1 2">
    <name type="scientific">Dunaliella salina</name>
    <name type="common">Green alga</name>
    <name type="synonym">Protococcus salinus</name>
    <dbReference type="NCBI Taxonomy" id="3046"/>
    <lineage>
        <taxon>Eukaryota</taxon>
        <taxon>Viridiplantae</taxon>
        <taxon>Chlorophyta</taxon>
        <taxon>core chlorophytes</taxon>
        <taxon>Chlorophyceae</taxon>
        <taxon>CS clade</taxon>
        <taxon>Chlamydomonadales</taxon>
        <taxon>Dunaliellaceae</taxon>
        <taxon>Dunaliella</taxon>
    </lineage>
</organism>
<dbReference type="PANTHER" id="PTHR47475:SF2">
    <property type="entry name" value="CHROMOSOME TRANSMISSION FIDELITY PROTEIN 8"/>
    <property type="match status" value="1"/>
</dbReference>
<comment type="caution">
    <text evidence="1">The sequence shown here is derived from an EMBL/GenBank/DDBJ whole genome shotgun (WGS) entry which is preliminary data.</text>
</comment>
<dbReference type="Proteomes" id="UP000815325">
    <property type="component" value="Unassembled WGS sequence"/>
</dbReference>
<name>A0ABQ7H908_DUNSA</name>
<dbReference type="PANTHER" id="PTHR47475">
    <property type="entry name" value="CHROMOSOME TRANSMISSION FIDELITY PROTEIN 8"/>
    <property type="match status" value="1"/>
</dbReference>